<feature type="compositionally biased region" description="Acidic residues" evidence="7">
    <location>
        <begin position="25"/>
        <end position="54"/>
    </location>
</feature>
<evidence type="ECO:0000256" key="3">
    <source>
        <dbReference type="ARBA" id="ARBA00022737"/>
    </source>
</evidence>
<feature type="compositionally biased region" description="Basic and acidic residues" evidence="7">
    <location>
        <begin position="1"/>
        <end position="11"/>
    </location>
</feature>
<feature type="repeat" description="WD" evidence="6">
    <location>
        <begin position="414"/>
        <end position="455"/>
    </location>
</feature>
<organism evidence="9">
    <name type="scientific">Eutreptiella gymnastica</name>
    <dbReference type="NCBI Taxonomy" id="73025"/>
    <lineage>
        <taxon>Eukaryota</taxon>
        <taxon>Discoba</taxon>
        <taxon>Euglenozoa</taxon>
        <taxon>Euglenida</taxon>
        <taxon>Spirocuta</taxon>
        <taxon>Euglenophyceae</taxon>
        <taxon>Eutreptiales</taxon>
        <taxon>Eutreptiaceae</taxon>
        <taxon>Eutreptiella</taxon>
    </lineage>
</organism>
<dbReference type="PANTHER" id="PTHR45903:SF1">
    <property type="entry name" value="GLUTAMATE-RICH WD REPEAT-CONTAINING PROTEIN 1"/>
    <property type="match status" value="1"/>
</dbReference>
<keyword evidence="2 6" id="KW-0853">WD repeat</keyword>
<evidence type="ECO:0000313" key="9">
    <source>
        <dbReference type="EMBL" id="CAE0790225.1"/>
    </source>
</evidence>
<dbReference type="GO" id="GO:0005730">
    <property type="term" value="C:nucleolus"/>
    <property type="evidence" value="ECO:0007669"/>
    <property type="project" value="TreeGrafter"/>
</dbReference>
<evidence type="ECO:0000256" key="1">
    <source>
        <dbReference type="ARBA" id="ARBA00004123"/>
    </source>
</evidence>
<dbReference type="GO" id="GO:0005840">
    <property type="term" value="C:ribosome"/>
    <property type="evidence" value="ECO:0007669"/>
    <property type="project" value="UniProtKB-KW"/>
</dbReference>
<dbReference type="InterPro" id="IPR019775">
    <property type="entry name" value="WD40_repeat_CS"/>
</dbReference>
<keyword evidence="3" id="KW-0677">Repeat</keyword>
<comment type="subcellular location">
    <subcellularLocation>
        <location evidence="1">Nucleus</location>
    </subcellularLocation>
</comment>
<dbReference type="PROSITE" id="PS50294">
    <property type="entry name" value="WD_REPEATS_REGION"/>
    <property type="match status" value="1"/>
</dbReference>
<dbReference type="PROSITE" id="PS50082">
    <property type="entry name" value="WD_REPEATS_2"/>
    <property type="match status" value="2"/>
</dbReference>
<evidence type="ECO:0000256" key="2">
    <source>
        <dbReference type="ARBA" id="ARBA00022574"/>
    </source>
</evidence>
<dbReference type="SMART" id="SM00320">
    <property type="entry name" value="WD40"/>
    <property type="match status" value="4"/>
</dbReference>
<dbReference type="Gene3D" id="2.130.10.10">
    <property type="entry name" value="YVTN repeat-like/Quinoprotein amine dehydrogenase"/>
    <property type="match status" value="1"/>
</dbReference>
<dbReference type="SUPFAM" id="SSF50978">
    <property type="entry name" value="WD40 repeat-like"/>
    <property type="match status" value="1"/>
</dbReference>
<dbReference type="Pfam" id="PF12265">
    <property type="entry name" value="CAF1C_H4-bd"/>
    <property type="match status" value="1"/>
</dbReference>
<dbReference type="GO" id="GO:0042254">
    <property type="term" value="P:ribosome biogenesis"/>
    <property type="evidence" value="ECO:0007669"/>
    <property type="project" value="TreeGrafter"/>
</dbReference>
<reference evidence="9" key="1">
    <citation type="submission" date="2021-01" db="EMBL/GenBank/DDBJ databases">
        <authorList>
            <person name="Corre E."/>
            <person name="Pelletier E."/>
            <person name="Niang G."/>
            <person name="Scheremetjew M."/>
            <person name="Finn R."/>
            <person name="Kale V."/>
            <person name="Holt S."/>
            <person name="Cochrane G."/>
            <person name="Meng A."/>
            <person name="Brown T."/>
            <person name="Cohen L."/>
        </authorList>
    </citation>
    <scope>NUCLEOTIDE SEQUENCE</scope>
    <source>
        <strain evidence="9">CCMP1594</strain>
    </source>
</reference>
<dbReference type="InterPro" id="IPR051972">
    <property type="entry name" value="Glutamate-rich_WD_repeat"/>
</dbReference>
<evidence type="ECO:0000256" key="6">
    <source>
        <dbReference type="PROSITE-ProRule" id="PRU00221"/>
    </source>
</evidence>
<gene>
    <name evidence="9" type="ORF">EGYM00163_LOCUS1339</name>
</gene>
<dbReference type="InterPro" id="IPR001680">
    <property type="entry name" value="WD40_rpt"/>
</dbReference>
<proteinExistence type="predicted"/>
<evidence type="ECO:0000256" key="4">
    <source>
        <dbReference type="ARBA" id="ARBA00022980"/>
    </source>
</evidence>
<feature type="repeat" description="WD" evidence="6">
    <location>
        <begin position="319"/>
        <end position="361"/>
    </location>
</feature>
<name>A0A7S4C8Q3_9EUGL</name>
<dbReference type="Pfam" id="PF00400">
    <property type="entry name" value="WD40"/>
    <property type="match status" value="1"/>
</dbReference>
<keyword evidence="5" id="KW-0539">Nucleus</keyword>
<dbReference type="PANTHER" id="PTHR45903">
    <property type="entry name" value="GLUTAMATE-RICH WD REPEAT-CONTAINING PROTEIN 1"/>
    <property type="match status" value="1"/>
</dbReference>
<dbReference type="InterPro" id="IPR036322">
    <property type="entry name" value="WD40_repeat_dom_sf"/>
</dbReference>
<dbReference type="InterPro" id="IPR015943">
    <property type="entry name" value="WD40/YVTN_repeat-like_dom_sf"/>
</dbReference>
<feature type="domain" description="Histone-binding protein RBBP4-like N-terminal" evidence="8">
    <location>
        <begin position="98"/>
        <end position="164"/>
    </location>
</feature>
<feature type="region of interest" description="Disordered" evidence="7">
    <location>
        <begin position="1"/>
        <end position="97"/>
    </location>
</feature>
<evidence type="ECO:0000256" key="7">
    <source>
        <dbReference type="SAM" id="MobiDB-lite"/>
    </source>
</evidence>
<dbReference type="PROSITE" id="PS00678">
    <property type="entry name" value="WD_REPEATS_1"/>
    <property type="match status" value="1"/>
</dbReference>
<keyword evidence="4" id="KW-0689">Ribosomal protein</keyword>
<dbReference type="AlphaFoldDB" id="A0A7S4C8Q3"/>
<feature type="compositionally biased region" description="Acidic residues" evidence="7">
    <location>
        <begin position="173"/>
        <end position="196"/>
    </location>
</feature>
<evidence type="ECO:0000256" key="5">
    <source>
        <dbReference type="ARBA" id="ARBA00023242"/>
    </source>
</evidence>
<protein>
    <recommendedName>
        <fullName evidence="8">Histone-binding protein RBBP4-like N-terminal domain-containing protein</fullName>
    </recommendedName>
</protein>
<keyword evidence="4" id="KW-0687">Ribonucleoprotein</keyword>
<evidence type="ECO:0000259" key="8">
    <source>
        <dbReference type="Pfam" id="PF12265"/>
    </source>
</evidence>
<feature type="region of interest" description="Disordered" evidence="7">
    <location>
        <begin position="168"/>
        <end position="196"/>
    </location>
</feature>
<accession>A0A7S4C8Q3</accession>
<dbReference type="EMBL" id="HBJA01004128">
    <property type="protein sequence ID" value="CAE0790225.1"/>
    <property type="molecule type" value="Transcribed_RNA"/>
</dbReference>
<dbReference type="InterPro" id="IPR022052">
    <property type="entry name" value="Histone-bd_RBBP4-like_N"/>
</dbReference>
<sequence>MPVKRKTSDSKRKTKLRKRDRESELMEENPQEEEDEELIYEDAEEDVEYDSEEEERFKEERRERRLRKQQERNEQAPMDEEASSSGPQPLFSRPKKGEKLEVDRRAYDMRHVLNMEWPCLSFDVLNDTDGLGRVKYPLSCMIVSGTQAEDPSQGQILVKKISHLCRTRHDRGDDDSSSEEDEEEEEEEDDEADDADPIIFTKEYNLGGNLLRIRAMPQHTGIVACWTEDGPVQALDLRDQCSQLNDPKSWIAQQAQKRLKKKKDVSFFKSSSQDHAADGFALAWNPKAEGLLASGDSNGKINIWQRSSESGAGFTATPLQGHEGSVEDLQWSPTQENVLSSCSVDGTIRMWDVRDLKSPEKLKWTADAVDINVISWNMNAGAGQFMASGSDAGVFKVWDLRMVKRADVTPISEFNFHQESISSIEWCPLNSSLLAVASSDMVTFWDFSVERDEEVRETAPDDDTAVPPQLMFLHQGVEECKEIHWHTQIPGLMIATDLNGFQFFKPVNWKSMLQ</sequence>
<feature type="compositionally biased region" description="Basic and acidic residues" evidence="7">
    <location>
        <begin position="55"/>
        <end position="74"/>
    </location>
</feature>